<dbReference type="Proteomes" id="UP000030755">
    <property type="component" value="Unassembled WGS sequence"/>
</dbReference>
<dbReference type="GO" id="GO:0031515">
    <property type="term" value="C:tRNA (m1A) methyltransferase complex"/>
    <property type="evidence" value="ECO:0007669"/>
    <property type="project" value="InterPro"/>
</dbReference>
<dbReference type="PANTHER" id="PTHR12945:SF0">
    <property type="entry name" value="TRNA (ADENINE(58)-N(1))-METHYLTRANSFERASE NON-CATALYTIC SUBUNIT TRM6"/>
    <property type="match status" value="1"/>
</dbReference>
<comment type="subcellular location">
    <subcellularLocation>
        <location evidence="1">Nucleus</location>
    </subcellularLocation>
</comment>
<dbReference type="AlphaFoldDB" id="A0A075B1T5"/>
<dbReference type="STRING" id="988480.A0A075B1T5"/>
<dbReference type="GO" id="GO:0005634">
    <property type="term" value="C:nucleus"/>
    <property type="evidence" value="ECO:0007669"/>
    <property type="project" value="UniProtKB-SubCell"/>
</dbReference>
<dbReference type="Gene3D" id="3.40.50.150">
    <property type="entry name" value="Vaccinia Virus protein VP39"/>
    <property type="match status" value="1"/>
</dbReference>
<evidence type="ECO:0000256" key="4">
    <source>
        <dbReference type="ARBA" id="ARBA00022694"/>
    </source>
</evidence>
<keyword evidence="7" id="KW-0648">Protein biosynthesis</keyword>
<keyword evidence="5" id="KW-0539">Nucleus</keyword>
<evidence type="ECO:0000256" key="6">
    <source>
        <dbReference type="ARBA" id="ARBA00032319"/>
    </source>
</evidence>
<dbReference type="InterPro" id="IPR029063">
    <property type="entry name" value="SAM-dependent_MTases_sf"/>
</dbReference>
<dbReference type="PANTHER" id="PTHR12945">
    <property type="entry name" value="TRANSLATION INITIATION FACTOR EIF3-RELATED"/>
    <property type="match status" value="1"/>
</dbReference>
<dbReference type="Pfam" id="PF04189">
    <property type="entry name" value="Gcd10p"/>
    <property type="match status" value="1"/>
</dbReference>
<protein>
    <recommendedName>
        <fullName evidence="3">tRNA (adenine(58)-N(1))-methyltransferase non-catalytic subunit TRM6</fullName>
    </recommendedName>
    <alternativeName>
        <fullName evidence="6">tRNA(m1A58)-methyltransferase subunit TRM6</fullName>
    </alternativeName>
</protein>
<dbReference type="OrthoDB" id="10254665at2759"/>
<organism evidence="7 8">
    <name type="scientific">Rozella allomycis (strain CSF55)</name>
    <dbReference type="NCBI Taxonomy" id="988480"/>
    <lineage>
        <taxon>Eukaryota</taxon>
        <taxon>Fungi</taxon>
        <taxon>Fungi incertae sedis</taxon>
        <taxon>Cryptomycota</taxon>
        <taxon>Cryptomycota incertae sedis</taxon>
        <taxon>Rozella</taxon>
    </lineage>
</organism>
<dbReference type="InterPro" id="IPR017423">
    <property type="entry name" value="TRM6"/>
</dbReference>
<keyword evidence="4" id="KW-0819">tRNA processing</keyword>
<reference evidence="7 8" key="1">
    <citation type="journal article" date="2013" name="Curr. Biol.">
        <title>Shared signatures of parasitism and phylogenomics unite Cryptomycota and microsporidia.</title>
        <authorList>
            <person name="James T.Y."/>
            <person name="Pelin A."/>
            <person name="Bonen L."/>
            <person name="Ahrendt S."/>
            <person name="Sain D."/>
            <person name="Corradi N."/>
            <person name="Stajich J.E."/>
        </authorList>
    </citation>
    <scope>NUCLEOTIDE SEQUENCE [LARGE SCALE GENOMIC DNA]</scope>
    <source>
        <strain evidence="7 8">CSF55</strain>
    </source>
</reference>
<comment type="similarity">
    <text evidence="2">Belongs to the TRM6/GCD10 family.</text>
</comment>
<keyword evidence="7" id="KW-0396">Initiation factor</keyword>
<dbReference type="OMA" id="TRCRPYQ"/>
<dbReference type="GO" id="GO:0003743">
    <property type="term" value="F:translation initiation factor activity"/>
    <property type="evidence" value="ECO:0007669"/>
    <property type="project" value="UniProtKB-KW"/>
</dbReference>
<evidence type="ECO:0000256" key="2">
    <source>
        <dbReference type="ARBA" id="ARBA00008320"/>
    </source>
</evidence>
<dbReference type="EMBL" id="KE560903">
    <property type="protein sequence ID" value="EPZ34931.1"/>
    <property type="molecule type" value="Genomic_DNA"/>
</dbReference>
<evidence type="ECO:0000256" key="1">
    <source>
        <dbReference type="ARBA" id="ARBA00004123"/>
    </source>
</evidence>
<evidence type="ECO:0000313" key="8">
    <source>
        <dbReference type="Proteomes" id="UP000030755"/>
    </source>
</evidence>
<name>A0A075B1T5_ROZAC</name>
<accession>A0A075B1T5</accession>
<keyword evidence="8" id="KW-1185">Reference proteome</keyword>
<evidence type="ECO:0000313" key="7">
    <source>
        <dbReference type="EMBL" id="EPZ34931.1"/>
    </source>
</evidence>
<evidence type="ECO:0000256" key="5">
    <source>
        <dbReference type="ARBA" id="ARBA00023242"/>
    </source>
</evidence>
<sequence>MKLVQITSKNISLGKYGSFNGSKLVGKPYGTSFEIINNENLVPFVKEKFEDLSEDIKTTKEAPNSELNDDNTAQNLSYDDILELKKEGLKGNKRGRDIVNEITESSDSFSKRTTFAKAKYIEKKKRKFMRVFTVLQTTAKNLCEFYFSSSSYKIGDLRIDSLSQILNFANIHAGLRVLIVDDFHGLLAGAVLERMNGQGSIFVVGDHPSSTLDKLPQFNFDKDCMNNSISYLSWNNVDSLEDRVFSRSIDLTSATEEQVQKFEMSKAKFDATTQKVKNNRENLMKGDFDALIVFSKHEPQSIINRLSKYIYPSRPLVAFSTCREVLSSSYVSLRQSKQFVNVQLTESWIRNYQVLPGRMHPTMTTSASGGFILSAIKVLDIQ</sequence>
<dbReference type="HOGENOM" id="CLU_010916_0_3_1"/>
<proteinExistence type="inferred from homology"/>
<dbReference type="GO" id="GO:0030488">
    <property type="term" value="P:tRNA methylation"/>
    <property type="evidence" value="ECO:0007669"/>
    <property type="project" value="InterPro"/>
</dbReference>
<evidence type="ECO:0000256" key="3">
    <source>
        <dbReference type="ARBA" id="ARBA00021704"/>
    </source>
</evidence>
<gene>
    <name evidence="7" type="ORF">O9G_001661</name>
</gene>